<dbReference type="GO" id="GO:0003677">
    <property type="term" value="F:DNA binding"/>
    <property type="evidence" value="ECO:0007669"/>
    <property type="project" value="InterPro"/>
</dbReference>
<evidence type="ECO:0000259" key="1">
    <source>
        <dbReference type="Pfam" id="PF04471"/>
    </source>
</evidence>
<dbReference type="InterPro" id="IPR011856">
    <property type="entry name" value="tRNA_endonuc-like_dom_sf"/>
</dbReference>
<name>A0A7Z8K3P7_9CELL</name>
<dbReference type="InterPro" id="IPR041409">
    <property type="entry name" value="RE_AspBHI_N"/>
</dbReference>
<dbReference type="EMBL" id="SZYE01000010">
    <property type="protein sequence ID" value="TKR26966.1"/>
    <property type="molecule type" value="Genomic_DNA"/>
</dbReference>
<gene>
    <name evidence="3" type="ORF">FA014_02910</name>
</gene>
<evidence type="ECO:0000259" key="2">
    <source>
        <dbReference type="Pfam" id="PF18062"/>
    </source>
</evidence>
<evidence type="ECO:0000313" key="4">
    <source>
        <dbReference type="Proteomes" id="UP000308121"/>
    </source>
</evidence>
<organism evidence="3 4">
    <name type="scientific">Cellulomonas hominis</name>
    <dbReference type="NCBI Taxonomy" id="156981"/>
    <lineage>
        <taxon>Bacteria</taxon>
        <taxon>Bacillati</taxon>
        <taxon>Actinomycetota</taxon>
        <taxon>Actinomycetes</taxon>
        <taxon>Micrococcales</taxon>
        <taxon>Cellulomonadaceae</taxon>
        <taxon>Cellulomonas</taxon>
    </lineage>
</organism>
<dbReference type="OrthoDB" id="3010308at2"/>
<dbReference type="InterPro" id="IPR007560">
    <property type="entry name" value="Restrct_endonuc_IV_Mrr"/>
</dbReference>
<dbReference type="GO" id="GO:0009307">
    <property type="term" value="P:DNA restriction-modification system"/>
    <property type="evidence" value="ECO:0007669"/>
    <property type="project" value="InterPro"/>
</dbReference>
<dbReference type="Gene3D" id="2.30.280.20">
    <property type="match status" value="1"/>
</dbReference>
<evidence type="ECO:0000313" key="3">
    <source>
        <dbReference type="EMBL" id="TKR26966.1"/>
    </source>
</evidence>
<comment type="caution">
    <text evidence="3">The sequence shown here is derived from an EMBL/GenBank/DDBJ whole genome shotgun (WGS) entry which is preliminary data.</text>
</comment>
<dbReference type="Gene3D" id="3.40.1350.10">
    <property type="match status" value="1"/>
</dbReference>
<feature type="domain" description="Restriction endonuclease AspBHI N-terminal" evidence="2">
    <location>
        <begin position="29"/>
        <end position="215"/>
    </location>
</feature>
<dbReference type="Pfam" id="PF18062">
    <property type="entry name" value="RE_AspBHI_N"/>
    <property type="match status" value="1"/>
</dbReference>
<sequence length="396" mass="43602">MSVTQRFPFEGHGSAPLIVDAVYEGGTANNQGDDPINKLLSVGNAGGFRPLGSIVKRTVKYVVLYTSGVDPDWPDVLDPRTGGFVYHGDQKEPGRELHDTPRRGNLLLRHLFELAEGGPEQRAAVPPIFLFEKAVPGRSVAFRGLLAPGGPAIRPDERLVAVWKSRDGQRFQNYRATFTVLDEASVSRAWLDALRSGEDADAHAPAAWREWVASGAYRPLVAQPTRQTRAREDQLPKDPEGLRILAAVKSYFEASPTAFEACAARLWQMMAPAVSNVVVTRASVDGGRDAVGTYALGPLGDRVELSFSLEAKCYGLDNSVGVKEVARLISRLRHREFGVFVTTSYLARQAYSEIREDQHPVVVISGGDIVQLLRERGYRDVAAVERWLRQEFPGVR</sequence>
<proteinExistence type="predicted"/>
<accession>A0A7Z8K3P7</accession>
<keyword evidence="3" id="KW-0378">Hydrolase</keyword>
<protein>
    <submittedName>
        <fullName evidence="3">Restriction endonuclease</fullName>
    </submittedName>
</protein>
<keyword evidence="3" id="KW-0540">Nuclease</keyword>
<reference evidence="3 4" key="1">
    <citation type="submission" date="2019-05" db="EMBL/GenBank/DDBJ databases">
        <title>Genome sequence of Cellulomonas hominis strain CS1.</title>
        <authorList>
            <person name="Belmont J."/>
            <person name="Maclea K.S."/>
        </authorList>
    </citation>
    <scope>NUCLEOTIDE SEQUENCE [LARGE SCALE GENOMIC DNA]</scope>
    <source>
        <strain evidence="3 4">CS1</strain>
    </source>
</reference>
<feature type="domain" description="Restriction endonuclease type IV Mrr" evidence="1">
    <location>
        <begin position="254"/>
        <end position="373"/>
    </location>
</feature>
<dbReference type="Proteomes" id="UP000308121">
    <property type="component" value="Unassembled WGS sequence"/>
</dbReference>
<keyword evidence="3" id="KW-0255">Endonuclease</keyword>
<dbReference type="GO" id="GO:0004519">
    <property type="term" value="F:endonuclease activity"/>
    <property type="evidence" value="ECO:0007669"/>
    <property type="project" value="UniProtKB-KW"/>
</dbReference>
<dbReference type="Pfam" id="PF04471">
    <property type="entry name" value="Mrr_cat"/>
    <property type="match status" value="1"/>
</dbReference>
<dbReference type="AlphaFoldDB" id="A0A7Z8K3P7"/>